<dbReference type="AlphaFoldDB" id="A0A271J077"/>
<accession>A0A271J077</accession>
<keyword evidence="1" id="KW-1133">Transmembrane helix</keyword>
<gene>
    <name evidence="2" type="ORF">BSZ37_07865</name>
</gene>
<feature type="transmembrane region" description="Helical" evidence="1">
    <location>
        <begin position="51"/>
        <end position="71"/>
    </location>
</feature>
<reference evidence="2 3" key="1">
    <citation type="submission" date="2016-11" db="EMBL/GenBank/DDBJ databases">
        <title>Study of marine rhodopsin-containing bacteria.</title>
        <authorList>
            <person name="Yoshizawa S."/>
            <person name="Kumagai Y."/>
            <person name="Kogure K."/>
        </authorList>
    </citation>
    <scope>NUCLEOTIDE SEQUENCE [LARGE SCALE GENOMIC DNA]</scope>
    <source>
        <strain evidence="2 3">SAORIC-28</strain>
    </source>
</reference>
<keyword evidence="3" id="KW-1185">Reference proteome</keyword>
<comment type="caution">
    <text evidence="2">The sequence shown here is derived from an EMBL/GenBank/DDBJ whole genome shotgun (WGS) entry which is preliminary data.</text>
</comment>
<evidence type="ECO:0000256" key="1">
    <source>
        <dbReference type="SAM" id="Phobius"/>
    </source>
</evidence>
<dbReference type="EMBL" id="MQWD01000001">
    <property type="protein sequence ID" value="PAP76365.1"/>
    <property type="molecule type" value="Genomic_DNA"/>
</dbReference>
<keyword evidence="1" id="KW-0472">Membrane</keyword>
<proteinExistence type="predicted"/>
<organism evidence="2 3">
    <name type="scientific">Rubrivirga marina</name>
    <dbReference type="NCBI Taxonomy" id="1196024"/>
    <lineage>
        <taxon>Bacteria</taxon>
        <taxon>Pseudomonadati</taxon>
        <taxon>Rhodothermota</taxon>
        <taxon>Rhodothermia</taxon>
        <taxon>Rhodothermales</taxon>
        <taxon>Rubricoccaceae</taxon>
        <taxon>Rubrivirga</taxon>
    </lineage>
</organism>
<sequence>MTDRSRGLTEAARDDLDRIADEMEWDGLPRSAGVLRSIVRPDRGLEWGRTGVRPCFVGGVVTGVLLVLADVGRRRPRGGRRVRPT</sequence>
<name>A0A271J077_9BACT</name>
<dbReference type="RefSeq" id="WP_095510019.1">
    <property type="nucleotide sequence ID" value="NZ_MQWD01000001.1"/>
</dbReference>
<protein>
    <submittedName>
        <fullName evidence="2">Uncharacterized protein</fullName>
    </submittedName>
</protein>
<evidence type="ECO:0000313" key="3">
    <source>
        <dbReference type="Proteomes" id="UP000216339"/>
    </source>
</evidence>
<evidence type="ECO:0000313" key="2">
    <source>
        <dbReference type="EMBL" id="PAP76365.1"/>
    </source>
</evidence>
<keyword evidence="1" id="KW-0812">Transmembrane</keyword>
<dbReference type="Proteomes" id="UP000216339">
    <property type="component" value="Unassembled WGS sequence"/>
</dbReference>